<dbReference type="PANTHER" id="PTHR43798:SF33">
    <property type="entry name" value="HYDROLASE, PUTATIVE (AFU_ORTHOLOGUE AFUA_2G14860)-RELATED"/>
    <property type="match status" value="1"/>
</dbReference>
<accession>A0ABW3L5C3</accession>
<evidence type="ECO:0000313" key="2">
    <source>
        <dbReference type="EMBL" id="MFD1020996.1"/>
    </source>
</evidence>
<dbReference type="InterPro" id="IPR000073">
    <property type="entry name" value="AB_hydrolase_1"/>
</dbReference>
<evidence type="ECO:0000313" key="3">
    <source>
        <dbReference type="Proteomes" id="UP001596990"/>
    </source>
</evidence>
<dbReference type="GO" id="GO:0016787">
    <property type="term" value="F:hydrolase activity"/>
    <property type="evidence" value="ECO:0007669"/>
    <property type="project" value="UniProtKB-KW"/>
</dbReference>
<organism evidence="2 3">
    <name type="scientific">Thalassobacillus hwangdonensis</name>
    <dbReference type="NCBI Taxonomy" id="546108"/>
    <lineage>
        <taxon>Bacteria</taxon>
        <taxon>Bacillati</taxon>
        <taxon>Bacillota</taxon>
        <taxon>Bacilli</taxon>
        <taxon>Bacillales</taxon>
        <taxon>Bacillaceae</taxon>
        <taxon>Thalassobacillus</taxon>
    </lineage>
</organism>
<keyword evidence="3" id="KW-1185">Reference proteome</keyword>
<dbReference type="RefSeq" id="WP_386063654.1">
    <property type="nucleotide sequence ID" value="NZ_JBHTKL010000006.1"/>
</dbReference>
<dbReference type="Pfam" id="PF00561">
    <property type="entry name" value="Abhydrolase_1"/>
    <property type="match status" value="1"/>
</dbReference>
<proteinExistence type="predicted"/>
<reference evidence="3" key="1">
    <citation type="journal article" date="2019" name="Int. J. Syst. Evol. Microbiol.">
        <title>The Global Catalogue of Microorganisms (GCM) 10K type strain sequencing project: providing services to taxonomists for standard genome sequencing and annotation.</title>
        <authorList>
            <consortium name="The Broad Institute Genomics Platform"/>
            <consortium name="The Broad Institute Genome Sequencing Center for Infectious Disease"/>
            <person name="Wu L."/>
            <person name="Ma J."/>
        </authorList>
    </citation>
    <scope>NUCLEOTIDE SEQUENCE [LARGE SCALE GENOMIC DNA]</scope>
    <source>
        <strain evidence="3">CCUG 56607</strain>
    </source>
</reference>
<dbReference type="EMBL" id="JBHTKL010000006">
    <property type="protein sequence ID" value="MFD1020996.1"/>
    <property type="molecule type" value="Genomic_DNA"/>
</dbReference>
<protein>
    <submittedName>
        <fullName evidence="2">Alpha/beta fold hydrolase</fullName>
    </submittedName>
</protein>
<name>A0ABW3L5C3_9BACI</name>
<dbReference type="Proteomes" id="UP001596990">
    <property type="component" value="Unassembled WGS sequence"/>
</dbReference>
<gene>
    <name evidence="2" type="ORF">ACFQ2J_17535</name>
</gene>
<dbReference type="PANTHER" id="PTHR43798">
    <property type="entry name" value="MONOACYLGLYCEROL LIPASE"/>
    <property type="match status" value="1"/>
</dbReference>
<feature type="domain" description="AB hydrolase-1" evidence="1">
    <location>
        <begin position="16"/>
        <end position="241"/>
    </location>
</feature>
<sequence length="266" mass="30491">MLEYILKDNHESADYVVFIHGLGGNSKVFYKQLAVFKRHFNILSIHLPGHGKSPKTTSYNEPFSIPVIAKEVIDVLDHLHIKRAHFVGISLGSMVIQNIMSRIPERFQSAVMGGAVPKMNLIAKTAMLFGDLTKNILPHHALYWMFAHIMMPRANHKAGREAFIKEAKQLDRDDFFSWFNLAREPEASYKYIHRAYKVPKLFISGTQDHLYVKYVRKQIKTLKNAKLVEIPNCGHVCNIEKASRFNELALDFVYDHIDIASKSKAL</sequence>
<dbReference type="Gene3D" id="3.40.50.1820">
    <property type="entry name" value="alpha/beta hydrolase"/>
    <property type="match status" value="1"/>
</dbReference>
<dbReference type="SUPFAM" id="SSF53474">
    <property type="entry name" value="alpha/beta-Hydrolases"/>
    <property type="match status" value="1"/>
</dbReference>
<dbReference type="InterPro" id="IPR050266">
    <property type="entry name" value="AB_hydrolase_sf"/>
</dbReference>
<keyword evidence="2" id="KW-0378">Hydrolase</keyword>
<dbReference type="InterPro" id="IPR029058">
    <property type="entry name" value="AB_hydrolase_fold"/>
</dbReference>
<evidence type="ECO:0000259" key="1">
    <source>
        <dbReference type="Pfam" id="PF00561"/>
    </source>
</evidence>
<comment type="caution">
    <text evidence="2">The sequence shown here is derived from an EMBL/GenBank/DDBJ whole genome shotgun (WGS) entry which is preliminary data.</text>
</comment>